<reference evidence="2" key="1">
    <citation type="submission" date="2016-10" db="EMBL/GenBank/DDBJ databases">
        <authorList>
            <person name="Varghese N."/>
            <person name="Submissions S."/>
        </authorList>
    </citation>
    <scope>NUCLEOTIDE SEQUENCE [LARGE SCALE GENOMIC DNA]</scope>
    <source>
        <strain evidence="2">DSM 44718</strain>
    </source>
</reference>
<organism evidence="1 2">
    <name type="scientific">Asanoa ishikariensis</name>
    <dbReference type="NCBI Taxonomy" id="137265"/>
    <lineage>
        <taxon>Bacteria</taxon>
        <taxon>Bacillati</taxon>
        <taxon>Actinomycetota</taxon>
        <taxon>Actinomycetes</taxon>
        <taxon>Micromonosporales</taxon>
        <taxon>Micromonosporaceae</taxon>
        <taxon>Asanoa</taxon>
    </lineage>
</organism>
<protein>
    <submittedName>
        <fullName evidence="1">Uncharacterized protein</fullName>
    </submittedName>
</protein>
<name>A0A1H3UYP7_9ACTN</name>
<sequence length="227" mass="25332">MTLLSRAMIEIRLLANRPEHATHPDGHLAQIAAIADVCHHLPGAGRTSGGGLVWTWQTADEFQRAWLRSRLAETNVDIAFLEAAPAWPPPGTAPDLRPSWNRWRWPRDPGAFVSVDSDTLARLVRQGEPDGPHALLDHLHPGARHIIRARRPGETLFRPDGPGDVRQYRAVVTMRDGALIVASPRLRAGDIAALPANLGLFRRLVLAAVPKRRRERDLYVWGRDHHL</sequence>
<dbReference type="AlphaFoldDB" id="A0A1H3UYP7"/>
<evidence type="ECO:0000313" key="2">
    <source>
        <dbReference type="Proteomes" id="UP000199632"/>
    </source>
</evidence>
<proteinExistence type="predicted"/>
<evidence type="ECO:0000313" key="1">
    <source>
        <dbReference type="EMBL" id="SDZ67477.1"/>
    </source>
</evidence>
<dbReference type="Proteomes" id="UP000199632">
    <property type="component" value="Unassembled WGS sequence"/>
</dbReference>
<gene>
    <name evidence="1" type="ORF">SAMN05421684_8455</name>
</gene>
<keyword evidence="2" id="KW-1185">Reference proteome</keyword>
<dbReference type="EMBL" id="FNQB01000007">
    <property type="protein sequence ID" value="SDZ67477.1"/>
    <property type="molecule type" value="Genomic_DNA"/>
</dbReference>
<accession>A0A1H3UYP7</accession>
<dbReference type="STRING" id="137265.SAMN05421684_8455"/>